<gene>
    <name evidence="1" type="ORF">SS1G_00875</name>
</gene>
<dbReference type="EMBL" id="CH476621">
    <property type="protein sequence ID" value="EDN91472.1"/>
    <property type="molecule type" value="Genomic_DNA"/>
</dbReference>
<keyword evidence="2" id="KW-1185">Reference proteome</keyword>
<evidence type="ECO:0000313" key="1">
    <source>
        <dbReference type="EMBL" id="EDN91472.1"/>
    </source>
</evidence>
<reference evidence="2" key="1">
    <citation type="journal article" date="2011" name="PLoS Genet.">
        <title>Genomic analysis of the necrotrophic fungal pathogens Sclerotinia sclerotiorum and Botrytis cinerea.</title>
        <authorList>
            <person name="Amselem J."/>
            <person name="Cuomo C.A."/>
            <person name="van Kan J.A."/>
            <person name="Viaud M."/>
            <person name="Benito E.P."/>
            <person name="Couloux A."/>
            <person name="Coutinho P.M."/>
            <person name="de Vries R.P."/>
            <person name="Dyer P.S."/>
            <person name="Fillinger S."/>
            <person name="Fournier E."/>
            <person name="Gout L."/>
            <person name="Hahn M."/>
            <person name="Kohn L."/>
            <person name="Lapalu N."/>
            <person name="Plummer K.M."/>
            <person name="Pradier J.M."/>
            <person name="Quevillon E."/>
            <person name="Sharon A."/>
            <person name="Simon A."/>
            <person name="ten Have A."/>
            <person name="Tudzynski B."/>
            <person name="Tudzynski P."/>
            <person name="Wincker P."/>
            <person name="Andrew M."/>
            <person name="Anthouard V."/>
            <person name="Beever R.E."/>
            <person name="Beffa R."/>
            <person name="Benoit I."/>
            <person name="Bouzid O."/>
            <person name="Brault B."/>
            <person name="Chen Z."/>
            <person name="Choquer M."/>
            <person name="Collemare J."/>
            <person name="Cotton P."/>
            <person name="Danchin E.G."/>
            <person name="Da Silva C."/>
            <person name="Gautier A."/>
            <person name="Giraud C."/>
            <person name="Giraud T."/>
            <person name="Gonzalez C."/>
            <person name="Grossetete S."/>
            <person name="Guldener U."/>
            <person name="Henrissat B."/>
            <person name="Howlett B.J."/>
            <person name="Kodira C."/>
            <person name="Kretschmer M."/>
            <person name="Lappartient A."/>
            <person name="Leroch M."/>
            <person name="Levis C."/>
            <person name="Mauceli E."/>
            <person name="Neuveglise C."/>
            <person name="Oeser B."/>
            <person name="Pearson M."/>
            <person name="Poulain J."/>
            <person name="Poussereau N."/>
            <person name="Quesneville H."/>
            <person name="Rascle C."/>
            <person name="Schumacher J."/>
            <person name="Segurens B."/>
            <person name="Sexton A."/>
            <person name="Silva E."/>
            <person name="Sirven C."/>
            <person name="Soanes D.M."/>
            <person name="Talbot N.J."/>
            <person name="Templeton M."/>
            <person name="Yandava C."/>
            <person name="Yarden O."/>
            <person name="Zeng Q."/>
            <person name="Rollins J.A."/>
            <person name="Lebrun M.H."/>
            <person name="Dickman M."/>
        </authorList>
    </citation>
    <scope>NUCLEOTIDE SEQUENCE [LARGE SCALE GENOMIC DNA]</scope>
    <source>
        <strain evidence="2">ATCC 18683 / 1980 / Ss-1</strain>
    </source>
</reference>
<protein>
    <submittedName>
        <fullName evidence="1">Uncharacterized protein</fullName>
    </submittedName>
</protein>
<dbReference type="RefSeq" id="XP_001598786.1">
    <property type="nucleotide sequence ID" value="XM_001598736.1"/>
</dbReference>
<name>A7E6F0_SCLS1</name>
<dbReference type="KEGG" id="ssl:SS1G_00875"/>
<sequence length="57" mass="6697">MSHPFFQSSFHRPPAIIIYGVGGKTSLTDPNCYEPLTWAECVWERKEVWNNDKKIRD</sequence>
<dbReference type="GeneID" id="5495029"/>
<accession>A7E6F0</accession>
<proteinExistence type="predicted"/>
<dbReference type="InParanoid" id="A7E6F0"/>
<dbReference type="Proteomes" id="UP000001312">
    <property type="component" value="Unassembled WGS sequence"/>
</dbReference>
<evidence type="ECO:0000313" key="2">
    <source>
        <dbReference type="Proteomes" id="UP000001312"/>
    </source>
</evidence>
<organism evidence="1 2">
    <name type="scientific">Sclerotinia sclerotiorum (strain ATCC 18683 / 1980 / Ss-1)</name>
    <name type="common">White mold</name>
    <name type="synonym">Whetzelinia sclerotiorum</name>
    <dbReference type="NCBI Taxonomy" id="665079"/>
    <lineage>
        <taxon>Eukaryota</taxon>
        <taxon>Fungi</taxon>
        <taxon>Dikarya</taxon>
        <taxon>Ascomycota</taxon>
        <taxon>Pezizomycotina</taxon>
        <taxon>Leotiomycetes</taxon>
        <taxon>Helotiales</taxon>
        <taxon>Sclerotiniaceae</taxon>
        <taxon>Sclerotinia</taxon>
    </lineage>
</organism>
<dbReference type="HOGENOM" id="CLU_2997822_0_0_1"/>
<dbReference type="AlphaFoldDB" id="A7E6F0"/>